<proteinExistence type="predicted"/>
<gene>
    <name evidence="1" type="ORF">METZ01_LOCUS264346</name>
</gene>
<dbReference type="EMBL" id="UINC01074373">
    <property type="protein sequence ID" value="SVC11492.1"/>
    <property type="molecule type" value="Genomic_DNA"/>
</dbReference>
<feature type="non-terminal residue" evidence="1">
    <location>
        <position position="33"/>
    </location>
</feature>
<dbReference type="AlphaFoldDB" id="A0A382JJH8"/>
<sequence length="33" mass="3966">MMLPRELRLTRKTEFEAAIAAGRWWGSQYLNLR</sequence>
<protein>
    <submittedName>
        <fullName evidence="1">Uncharacterized protein</fullName>
    </submittedName>
</protein>
<reference evidence="1" key="1">
    <citation type="submission" date="2018-05" db="EMBL/GenBank/DDBJ databases">
        <authorList>
            <person name="Lanie J.A."/>
            <person name="Ng W.-L."/>
            <person name="Kazmierczak K.M."/>
            <person name="Andrzejewski T.M."/>
            <person name="Davidsen T.M."/>
            <person name="Wayne K.J."/>
            <person name="Tettelin H."/>
            <person name="Glass J.I."/>
            <person name="Rusch D."/>
            <person name="Podicherti R."/>
            <person name="Tsui H.-C.T."/>
            <person name="Winkler M.E."/>
        </authorList>
    </citation>
    <scope>NUCLEOTIDE SEQUENCE</scope>
</reference>
<name>A0A382JJH8_9ZZZZ</name>
<organism evidence="1">
    <name type="scientific">marine metagenome</name>
    <dbReference type="NCBI Taxonomy" id="408172"/>
    <lineage>
        <taxon>unclassified sequences</taxon>
        <taxon>metagenomes</taxon>
        <taxon>ecological metagenomes</taxon>
    </lineage>
</organism>
<evidence type="ECO:0000313" key="1">
    <source>
        <dbReference type="EMBL" id="SVC11492.1"/>
    </source>
</evidence>
<accession>A0A382JJH8</accession>